<reference evidence="4" key="1">
    <citation type="submission" date="2024-06" db="EMBL/GenBank/DDBJ databases">
        <authorList>
            <person name="Ryan C."/>
        </authorList>
    </citation>
    <scope>NUCLEOTIDE SEQUENCE [LARGE SCALE GENOMIC DNA]</scope>
</reference>
<evidence type="ECO:0000313" key="3">
    <source>
        <dbReference type="EMBL" id="CAL5022847.1"/>
    </source>
</evidence>
<dbReference type="Proteomes" id="UP001497457">
    <property type="component" value="Chromosome 3rd"/>
</dbReference>
<dbReference type="AlphaFoldDB" id="A0ABC9CMK1"/>
<reference evidence="3 4" key="2">
    <citation type="submission" date="2024-10" db="EMBL/GenBank/DDBJ databases">
        <authorList>
            <person name="Ryan C."/>
        </authorList>
    </citation>
    <scope>NUCLEOTIDE SEQUENCE [LARGE SCALE GENOMIC DNA]</scope>
</reference>
<dbReference type="Pfam" id="PF05678">
    <property type="entry name" value="VQ"/>
    <property type="match status" value="2"/>
</dbReference>
<feature type="compositionally biased region" description="Low complexity" evidence="1">
    <location>
        <begin position="34"/>
        <end position="55"/>
    </location>
</feature>
<name>A0ABC9CMK1_9POAL</name>
<dbReference type="PANTHER" id="PTHR34777:SF18">
    <property type="entry name" value="OS02G0251800 PROTEIN"/>
    <property type="match status" value="1"/>
</dbReference>
<protein>
    <recommendedName>
        <fullName evidence="2">VQ domain-containing protein</fullName>
    </recommendedName>
</protein>
<feature type="region of interest" description="Disordered" evidence="1">
    <location>
        <begin position="34"/>
        <end position="59"/>
    </location>
</feature>
<accession>A0ABC9CMK1</accession>
<dbReference type="InterPro" id="IPR039608">
    <property type="entry name" value="VQ_1/10"/>
</dbReference>
<evidence type="ECO:0000256" key="1">
    <source>
        <dbReference type="SAM" id="MobiDB-lite"/>
    </source>
</evidence>
<proteinExistence type="predicted"/>
<dbReference type="PANTHER" id="PTHR34777">
    <property type="entry name" value="VQ MOTIF-CONTAINING PROTEIN 10"/>
    <property type="match status" value="1"/>
</dbReference>
<feature type="region of interest" description="Disordered" evidence="1">
    <location>
        <begin position="102"/>
        <end position="133"/>
    </location>
</feature>
<feature type="domain" description="VQ" evidence="2">
    <location>
        <begin position="144"/>
        <end position="168"/>
    </location>
</feature>
<feature type="domain" description="VQ" evidence="2">
    <location>
        <begin position="13"/>
        <end position="37"/>
    </location>
</feature>
<sequence>MDRQHHVKVTYIETQFVTSDAAGFKDLVQRLTGRSPTAAPAPAAPRHTGRTAAAGPQGNDYRRQAAGEVRCPGVVASGAPPMDDDFSDLFYVGAGEQRRHGSFNAQERGSSIPQPSSLIGQRSSTRARTKGRRSMDGVKVTYIETRFVTSDAAGFKDLVQRLTGRSPAATGAAPPAPAAAPHRPRACRAAGAAAAGTQGYYYQTSSPAAHVGDGRLAPPTCQGETETYGIGDFSGLLYRGASQNAQCAPGGSCSYYFPC</sequence>
<gene>
    <name evidence="3" type="ORF">URODEC1_LOCUS76660</name>
</gene>
<keyword evidence="4" id="KW-1185">Reference proteome</keyword>
<dbReference type="InterPro" id="IPR008889">
    <property type="entry name" value="VQ"/>
</dbReference>
<evidence type="ECO:0000313" key="4">
    <source>
        <dbReference type="Proteomes" id="UP001497457"/>
    </source>
</evidence>
<evidence type="ECO:0000259" key="2">
    <source>
        <dbReference type="Pfam" id="PF05678"/>
    </source>
</evidence>
<dbReference type="EMBL" id="OZ075113">
    <property type="protein sequence ID" value="CAL5022847.1"/>
    <property type="molecule type" value="Genomic_DNA"/>
</dbReference>
<organism evidence="3 4">
    <name type="scientific">Urochloa decumbens</name>
    <dbReference type="NCBI Taxonomy" id="240449"/>
    <lineage>
        <taxon>Eukaryota</taxon>
        <taxon>Viridiplantae</taxon>
        <taxon>Streptophyta</taxon>
        <taxon>Embryophyta</taxon>
        <taxon>Tracheophyta</taxon>
        <taxon>Spermatophyta</taxon>
        <taxon>Magnoliopsida</taxon>
        <taxon>Liliopsida</taxon>
        <taxon>Poales</taxon>
        <taxon>Poaceae</taxon>
        <taxon>PACMAD clade</taxon>
        <taxon>Panicoideae</taxon>
        <taxon>Panicodae</taxon>
        <taxon>Paniceae</taxon>
        <taxon>Melinidinae</taxon>
        <taxon>Urochloa</taxon>
    </lineage>
</organism>
<feature type="compositionally biased region" description="Polar residues" evidence="1">
    <location>
        <begin position="103"/>
        <end position="124"/>
    </location>
</feature>